<gene>
    <name evidence="11" type="ORF">FC093_00610</name>
</gene>
<keyword evidence="9" id="KW-0732">Signal</keyword>
<protein>
    <submittedName>
        <fullName evidence="11">SusC/RagA family TonB-linked outer membrane protein</fullName>
    </submittedName>
</protein>
<dbReference type="SUPFAM" id="SSF56935">
    <property type="entry name" value="Porins"/>
    <property type="match status" value="1"/>
</dbReference>
<dbReference type="Pfam" id="PF07715">
    <property type="entry name" value="Plug"/>
    <property type="match status" value="1"/>
</dbReference>
<evidence type="ECO:0000256" key="2">
    <source>
        <dbReference type="ARBA" id="ARBA00022448"/>
    </source>
</evidence>
<dbReference type="SUPFAM" id="SSF49464">
    <property type="entry name" value="Carboxypeptidase regulatory domain-like"/>
    <property type="match status" value="1"/>
</dbReference>
<reference evidence="11 12" key="1">
    <citation type="submission" date="2019-05" db="EMBL/GenBank/DDBJ databases">
        <title>Panacibacter sp. strain 17mud1-8 Genome sequencing and assembly.</title>
        <authorList>
            <person name="Chhetri G."/>
        </authorList>
    </citation>
    <scope>NUCLEOTIDE SEQUENCE [LARGE SCALE GENOMIC DNA]</scope>
    <source>
        <strain evidence="11 12">17mud1-8</strain>
    </source>
</reference>
<dbReference type="Proteomes" id="UP000305848">
    <property type="component" value="Unassembled WGS sequence"/>
</dbReference>
<feature type="chain" id="PRO_5020704015" evidence="9">
    <location>
        <begin position="21"/>
        <end position="1040"/>
    </location>
</feature>
<dbReference type="EMBL" id="SZQL01000001">
    <property type="protein sequence ID" value="TKK71561.1"/>
    <property type="molecule type" value="Genomic_DNA"/>
</dbReference>
<feature type="signal peptide" evidence="9">
    <location>
        <begin position="1"/>
        <end position="20"/>
    </location>
</feature>
<dbReference type="InterPro" id="IPR023996">
    <property type="entry name" value="TonB-dep_OMP_SusC/RagA"/>
</dbReference>
<evidence type="ECO:0000256" key="7">
    <source>
        <dbReference type="PROSITE-ProRule" id="PRU01360"/>
    </source>
</evidence>
<sequence>MKKLQLLLLLLLFSSGTLWAQTRVLTGTVRDSATNTPLPDVTIKVKGQNIAATTGSDGTFSINVPSTSTVLQVSFVGYATQEVLVDQDQTNLIISLGRSSGALSEVVVTALGISKDARKVGYAVTKVDGSQLNQARETNVAYSLEGRVAGLNITPNAGGPGASAKILLRGMSSFTAGGPLFVINGVPMDNSQRGNAGEWGGSDQGDGISNLNPDDIESMTVLKGSSASALYGLRASNGVILITTKSAKKGTMTVELNSNNVIDKPIDATDFQYEYGQGQHGVRPANAIDALNTTRLSWGEKLDGQSTVQFDGNSYPYSAQTNNIEDFYRTAFNSTNTVSVGSGNENGNFRLSLSNLDALSVVRNSNLVRRTVNLSLNHTIWNKLNVSLSANYIDEASHNRSYLSDGPLNPNNLQFLATNINQSILAPGWDPTSPVGAEKLWTDDIYVTNPYFVINRGVNDVARKRLIAAISARYNFTDWIYLQGRLGWDVLNDHYFQVNPTGLAYSQDLKGSLGNLSSNQTIELNPDVLANITHAITKDISFNLTLGAALRKRQFENFGVNGGPFVIPFLYSPYNVVSFGRSYDFSKYVSHSAYYSLDLSYKNVLTLTTTGRYDTYSTLPSTNRDIFTPSVSGSFVFSELLHSTALTYGKLRASVSQTSAEPGQPYITQQYYSVGNTINGVSTGSFSSSLPNLFLKPYTLNEFEIGTELKFLNNRLGLDLTYFHRQTKHEILNGSLSASTGYTSSYIATGSTQNQGIEVMVNGTIAQTKSFIWNSSFNLTYINNKILDIYGPSSTNTTLNFGTYRPLNANLALVKDTNGIKGLFNSGLPGPQIMAYDWKRNAAGQIIVDENGVPQRADNLTPMGTTLPKFYGGWNNEFTFKGINLAFLVDYKFGNKVLSATEYYAIYRGLDKMTLEGRENGITVDGVTEDGTKNTKTIDAQTYYQKLASVSKYEVLDGSFIKLRQVTLGYTFTENMFGKLPFQSITVSLVARNLATLLKHTDNIDPESGFSTDIRYAGIEGTSLPFTRTYGINVNIKLKK</sequence>
<dbReference type="Gene3D" id="2.60.40.1120">
    <property type="entry name" value="Carboxypeptidase-like, regulatory domain"/>
    <property type="match status" value="1"/>
</dbReference>
<evidence type="ECO:0000256" key="4">
    <source>
        <dbReference type="ARBA" id="ARBA00022692"/>
    </source>
</evidence>
<keyword evidence="2 7" id="KW-0813">Transport</keyword>
<dbReference type="PROSITE" id="PS52016">
    <property type="entry name" value="TONB_DEPENDENT_REC_3"/>
    <property type="match status" value="1"/>
</dbReference>
<dbReference type="GO" id="GO:0009279">
    <property type="term" value="C:cell outer membrane"/>
    <property type="evidence" value="ECO:0007669"/>
    <property type="project" value="UniProtKB-SubCell"/>
</dbReference>
<dbReference type="Gene3D" id="2.40.170.20">
    <property type="entry name" value="TonB-dependent receptor, beta-barrel domain"/>
    <property type="match status" value="1"/>
</dbReference>
<feature type="domain" description="TonB-dependent receptor plug" evidence="10">
    <location>
        <begin position="117"/>
        <end position="239"/>
    </location>
</feature>
<dbReference type="InterPro" id="IPR012910">
    <property type="entry name" value="Plug_dom"/>
</dbReference>
<evidence type="ECO:0000259" key="10">
    <source>
        <dbReference type="Pfam" id="PF07715"/>
    </source>
</evidence>
<dbReference type="InterPro" id="IPR039426">
    <property type="entry name" value="TonB-dep_rcpt-like"/>
</dbReference>
<evidence type="ECO:0000256" key="8">
    <source>
        <dbReference type="SAM" id="MobiDB-lite"/>
    </source>
</evidence>
<evidence type="ECO:0000256" key="9">
    <source>
        <dbReference type="SAM" id="SignalP"/>
    </source>
</evidence>
<dbReference type="Pfam" id="PF13715">
    <property type="entry name" value="CarbopepD_reg_2"/>
    <property type="match status" value="1"/>
</dbReference>
<keyword evidence="3 7" id="KW-1134">Transmembrane beta strand</keyword>
<evidence type="ECO:0000256" key="5">
    <source>
        <dbReference type="ARBA" id="ARBA00023136"/>
    </source>
</evidence>
<dbReference type="OrthoDB" id="9768177at2"/>
<dbReference type="InterPro" id="IPR036942">
    <property type="entry name" value="Beta-barrel_TonB_sf"/>
</dbReference>
<dbReference type="AlphaFoldDB" id="A0A4U3L8E7"/>
<organism evidence="11 12">
    <name type="scientific">Ilyomonas limi</name>
    <dbReference type="NCBI Taxonomy" id="2575867"/>
    <lineage>
        <taxon>Bacteria</taxon>
        <taxon>Pseudomonadati</taxon>
        <taxon>Bacteroidota</taxon>
        <taxon>Chitinophagia</taxon>
        <taxon>Chitinophagales</taxon>
        <taxon>Chitinophagaceae</taxon>
        <taxon>Ilyomonas</taxon>
    </lineage>
</organism>
<proteinExistence type="inferred from homology"/>
<comment type="subcellular location">
    <subcellularLocation>
        <location evidence="1 7">Cell outer membrane</location>
        <topology evidence="1 7">Multi-pass membrane protein</topology>
    </subcellularLocation>
</comment>
<dbReference type="Gene3D" id="2.170.130.10">
    <property type="entry name" value="TonB-dependent receptor, plug domain"/>
    <property type="match status" value="1"/>
</dbReference>
<dbReference type="InterPro" id="IPR008969">
    <property type="entry name" value="CarboxyPept-like_regulatory"/>
</dbReference>
<evidence type="ECO:0000313" key="11">
    <source>
        <dbReference type="EMBL" id="TKK71561.1"/>
    </source>
</evidence>
<dbReference type="NCBIfam" id="TIGR04056">
    <property type="entry name" value="OMP_RagA_SusC"/>
    <property type="match status" value="1"/>
</dbReference>
<name>A0A4U3L8E7_9BACT</name>
<dbReference type="NCBIfam" id="TIGR04057">
    <property type="entry name" value="SusC_RagA_signa"/>
    <property type="match status" value="1"/>
</dbReference>
<comment type="caution">
    <text evidence="11">The sequence shown here is derived from an EMBL/GenBank/DDBJ whole genome shotgun (WGS) entry which is preliminary data.</text>
</comment>
<evidence type="ECO:0000256" key="1">
    <source>
        <dbReference type="ARBA" id="ARBA00004571"/>
    </source>
</evidence>
<accession>A0A4U3L8E7</accession>
<keyword evidence="5 7" id="KW-0472">Membrane</keyword>
<keyword evidence="6 7" id="KW-0998">Cell outer membrane</keyword>
<feature type="region of interest" description="Disordered" evidence="8">
    <location>
        <begin position="194"/>
        <end position="213"/>
    </location>
</feature>
<dbReference type="RefSeq" id="WP_137259801.1">
    <property type="nucleotide sequence ID" value="NZ_SZQL01000001.1"/>
</dbReference>
<dbReference type="InterPro" id="IPR037066">
    <property type="entry name" value="Plug_dom_sf"/>
</dbReference>
<evidence type="ECO:0000256" key="6">
    <source>
        <dbReference type="ARBA" id="ARBA00023237"/>
    </source>
</evidence>
<keyword evidence="4 7" id="KW-0812">Transmembrane</keyword>
<dbReference type="InterPro" id="IPR023997">
    <property type="entry name" value="TonB-dep_OMP_SusC/RagA_CS"/>
</dbReference>
<evidence type="ECO:0000256" key="3">
    <source>
        <dbReference type="ARBA" id="ARBA00022452"/>
    </source>
</evidence>
<comment type="similarity">
    <text evidence="7">Belongs to the TonB-dependent receptor family.</text>
</comment>
<keyword evidence="12" id="KW-1185">Reference proteome</keyword>
<evidence type="ECO:0000313" key="12">
    <source>
        <dbReference type="Proteomes" id="UP000305848"/>
    </source>
</evidence>